<keyword evidence="11 12" id="KW-0807">Transducer</keyword>
<dbReference type="PROSITE" id="PS00237">
    <property type="entry name" value="G_PROTEIN_RECEP_F1_1"/>
    <property type="match status" value="1"/>
</dbReference>
<evidence type="ECO:0000256" key="11">
    <source>
        <dbReference type="ARBA" id="ARBA00023224"/>
    </source>
</evidence>
<keyword evidence="4 12" id="KW-0812">Transmembrane</keyword>
<feature type="transmembrane region" description="Helical" evidence="13">
    <location>
        <begin position="208"/>
        <end position="229"/>
    </location>
</feature>
<gene>
    <name evidence="15" type="ORF">XYLVIOL_LOCUS2468</name>
</gene>
<evidence type="ECO:0000256" key="6">
    <source>
        <dbReference type="ARBA" id="ARBA00023040"/>
    </source>
</evidence>
<protein>
    <recommendedName>
        <fullName evidence="14">G-protein coupled receptors family 1 profile domain-containing protein</fullName>
    </recommendedName>
</protein>
<dbReference type="Proteomes" id="UP001642520">
    <property type="component" value="Unassembled WGS sequence"/>
</dbReference>
<evidence type="ECO:0000256" key="9">
    <source>
        <dbReference type="ARBA" id="ARBA00023170"/>
    </source>
</evidence>
<evidence type="ECO:0000256" key="1">
    <source>
        <dbReference type="ARBA" id="ARBA00004651"/>
    </source>
</evidence>
<keyword evidence="9 12" id="KW-0675">Receptor</keyword>
<feature type="domain" description="G-protein coupled receptors family 1 profile" evidence="14">
    <location>
        <begin position="52"/>
        <end position="319"/>
    </location>
</feature>
<evidence type="ECO:0000313" key="16">
    <source>
        <dbReference type="Proteomes" id="UP001642520"/>
    </source>
</evidence>
<dbReference type="CDD" id="cd15134">
    <property type="entry name" value="7tmA_capaR"/>
    <property type="match status" value="1"/>
</dbReference>
<feature type="transmembrane region" description="Helical" evidence="13">
    <location>
        <begin position="118"/>
        <end position="136"/>
    </location>
</feature>
<comment type="caution">
    <text evidence="15">The sequence shown here is derived from an EMBL/GenBank/DDBJ whole genome shotgun (WGS) entry which is preliminary data.</text>
</comment>
<evidence type="ECO:0000256" key="7">
    <source>
        <dbReference type="ARBA" id="ARBA00023136"/>
    </source>
</evidence>
<comment type="subcellular location">
    <subcellularLocation>
        <location evidence="1">Cell membrane</location>
        <topology evidence="1">Multi-pass membrane protein</topology>
    </subcellularLocation>
</comment>
<evidence type="ECO:0000256" key="8">
    <source>
        <dbReference type="ARBA" id="ARBA00023157"/>
    </source>
</evidence>
<evidence type="ECO:0000256" key="2">
    <source>
        <dbReference type="ARBA" id="ARBA00010663"/>
    </source>
</evidence>
<keyword evidence="7 13" id="KW-0472">Membrane</keyword>
<dbReference type="PROSITE" id="PS50262">
    <property type="entry name" value="G_PROTEIN_RECEP_F1_2"/>
    <property type="match status" value="1"/>
</dbReference>
<evidence type="ECO:0000313" key="15">
    <source>
        <dbReference type="EMBL" id="CAL7936959.1"/>
    </source>
</evidence>
<evidence type="ECO:0000259" key="14">
    <source>
        <dbReference type="PROSITE" id="PS50262"/>
    </source>
</evidence>
<dbReference type="PRINTS" id="PR01565">
    <property type="entry name" value="NEUROMEDINUR"/>
</dbReference>
<dbReference type="SUPFAM" id="SSF81321">
    <property type="entry name" value="Family A G protein-coupled receptor-like"/>
    <property type="match status" value="1"/>
</dbReference>
<evidence type="ECO:0000256" key="13">
    <source>
        <dbReference type="SAM" id="Phobius"/>
    </source>
</evidence>
<evidence type="ECO:0000256" key="5">
    <source>
        <dbReference type="ARBA" id="ARBA00022989"/>
    </source>
</evidence>
<feature type="transmembrane region" description="Helical" evidence="13">
    <location>
        <begin position="299"/>
        <end position="321"/>
    </location>
</feature>
<evidence type="ECO:0000256" key="3">
    <source>
        <dbReference type="ARBA" id="ARBA00022475"/>
    </source>
</evidence>
<evidence type="ECO:0000256" key="4">
    <source>
        <dbReference type="ARBA" id="ARBA00022692"/>
    </source>
</evidence>
<keyword evidence="5 13" id="KW-1133">Transmembrane helix</keyword>
<accession>A0ABP1NAK3</accession>
<dbReference type="InterPro" id="IPR017452">
    <property type="entry name" value="GPCR_Rhodpsn_7TM"/>
</dbReference>
<feature type="transmembrane region" description="Helical" evidence="13">
    <location>
        <begin position="261"/>
        <end position="279"/>
    </location>
</feature>
<keyword evidence="6 12" id="KW-0297">G-protein coupled receptor</keyword>
<keyword evidence="16" id="KW-1185">Reference proteome</keyword>
<dbReference type="InterPro" id="IPR000276">
    <property type="entry name" value="GPCR_Rhodpsn"/>
</dbReference>
<dbReference type="Gene3D" id="1.20.1070.10">
    <property type="entry name" value="Rhodopsin 7-helix transmembrane proteins"/>
    <property type="match status" value="1"/>
</dbReference>
<proteinExistence type="inferred from homology"/>
<evidence type="ECO:0000256" key="10">
    <source>
        <dbReference type="ARBA" id="ARBA00023180"/>
    </source>
</evidence>
<dbReference type="PANTHER" id="PTHR24243:SF107">
    <property type="entry name" value="NEUROPEPTIDES CAPA RECEPTOR"/>
    <property type="match status" value="1"/>
</dbReference>
<dbReference type="InterPro" id="IPR005390">
    <property type="entry name" value="NeuromedU_rcpt"/>
</dbReference>
<feature type="transmembrane region" description="Helical" evidence="13">
    <location>
        <begin position="157"/>
        <end position="176"/>
    </location>
</feature>
<organism evidence="15 16">
    <name type="scientific">Xylocopa violacea</name>
    <name type="common">Violet carpenter bee</name>
    <name type="synonym">Apis violacea</name>
    <dbReference type="NCBI Taxonomy" id="135666"/>
    <lineage>
        <taxon>Eukaryota</taxon>
        <taxon>Metazoa</taxon>
        <taxon>Ecdysozoa</taxon>
        <taxon>Arthropoda</taxon>
        <taxon>Hexapoda</taxon>
        <taxon>Insecta</taxon>
        <taxon>Pterygota</taxon>
        <taxon>Neoptera</taxon>
        <taxon>Endopterygota</taxon>
        <taxon>Hymenoptera</taxon>
        <taxon>Apocrita</taxon>
        <taxon>Aculeata</taxon>
        <taxon>Apoidea</taxon>
        <taxon>Anthophila</taxon>
        <taxon>Apidae</taxon>
        <taxon>Xylocopa</taxon>
        <taxon>Xylocopa</taxon>
    </lineage>
</organism>
<keyword evidence="3" id="KW-1003">Cell membrane</keyword>
<feature type="transmembrane region" description="Helical" evidence="13">
    <location>
        <begin position="40"/>
        <end position="61"/>
    </location>
</feature>
<keyword evidence="8" id="KW-1015">Disulfide bond</keyword>
<feature type="transmembrane region" description="Helical" evidence="13">
    <location>
        <begin position="73"/>
        <end position="98"/>
    </location>
</feature>
<dbReference type="EMBL" id="CAXAJV020001287">
    <property type="protein sequence ID" value="CAL7936959.1"/>
    <property type="molecule type" value="Genomic_DNA"/>
</dbReference>
<comment type="similarity">
    <text evidence="2 12">Belongs to the G-protein coupled receptor 1 family.</text>
</comment>
<dbReference type="Pfam" id="PF00001">
    <property type="entry name" value="7tm_1"/>
    <property type="match status" value="1"/>
</dbReference>
<reference evidence="15 16" key="1">
    <citation type="submission" date="2024-08" db="EMBL/GenBank/DDBJ databases">
        <authorList>
            <person name="Will J Nash"/>
            <person name="Angela Man"/>
            <person name="Seanna McTaggart"/>
            <person name="Kendall Baker"/>
            <person name="Tom Barker"/>
            <person name="Leah Catchpole"/>
            <person name="Alex Durrant"/>
            <person name="Karim Gharbi"/>
            <person name="Naomi Irish"/>
            <person name="Gemy Kaithakottil"/>
            <person name="Debby Ku"/>
            <person name="Aaliyah Providence"/>
            <person name="Felix Shaw"/>
            <person name="David Swarbreck"/>
            <person name="Chris Watkins"/>
            <person name="Ann M. McCartney"/>
            <person name="Giulio Formenti"/>
            <person name="Alice Mouton"/>
            <person name="Noel Vella"/>
            <person name="Bjorn M von Reumont"/>
            <person name="Adriana Vella"/>
            <person name="Wilfried Haerty"/>
        </authorList>
    </citation>
    <scope>NUCLEOTIDE SEQUENCE [LARGE SCALE GENOMIC DNA]</scope>
</reference>
<dbReference type="PRINTS" id="PR00237">
    <property type="entry name" value="GPCRRHODOPSN"/>
</dbReference>
<evidence type="ECO:0000256" key="12">
    <source>
        <dbReference type="RuleBase" id="RU000688"/>
    </source>
</evidence>
<name>A0ABP1NAK3_XYLVO</name>
<sequence>MMNVSDEYWFYENITDESEYLEKVRGPKYLPWTLVVPVTLAYVFIFVTGFVGNVITCIVIWRNSSMQTATNYYLFNLAVSDLLFLVLGLPFELSVFWQQYPWQWGLGICKLRAYVSETSSYVSVLTIVAFSIERYLAIYHPLRYYGNGRERSMRSIFGVWLIALISAVPFAVYIDIDYIEYPQNSKQYSEESAICVMLRENMPQQFPLYQLSCILFFLIPMAFIAVLYLRIGLRIQNDTLSQNVEGSVHGETQQAQSRKTITRMLSAVVVTFFICWAPFHIQRLLYVYQVSTYDDVNQWVYPLTGCLYYFSTTVNPILYNVMSAKYRDAFKETCRCSPSNPSISRVGMSSVRESSMIYGAGPSRESQMYRGRSVNYQHRTKYNASDSMENNLPVAAQFQPDDDGEREKRFNKVAADDSSTDESNNKIVAERFLQESKKSLFLVHTKNGRLRYQVSNKENTLSNETHI</sequence>
<keyword evidence="10" id="KW-0325">Glycoprotein</keyword>
<dbReference type="PANTHER" id="PTHR24243">
    <property type="entry name" value="G-PROTEIN COUPLED RECEPTOR"/>
    <property type="match status" value="1"/>
</dbReference>